<evidence type="ECO:0000256" key="1">
    <source>
        <dbReference type="SAM" id="MobiDB-lite"/>
    </source>
</evidence>
<sequence length="72" mass="7234">MPRTPIRGSTRHRQDETAAADDASAVARASAAGSRPEGTDPGSLLAAAAVTVNGTDHRGAVHADGVHRAPVP</sequence>
<accession>A0AAU3GPR8</accession>
<feature type="region of interest" description="Disordered" evidence="1">
    <location>
        <begin position="1"/>
        <end position="43"/>
    </location>
</feature>
<dbReference type="AlphaFoldDB" id="A0AAU3GPR8"/>
<organism evidence="2">
    <name type="scientific">Streptomyces sp. NBC_01401</name>
    <dbReference type="NCBI Taxonomy" id="2903854"/>
    <lineage>
        <taxon>Bacteria</taxon>
        <taxon>Bacillati</taxon>
        <taxon>Actinomycetota</taxon>
        <taxon>Actinomycetes</taxon>
        <taxon>Kitasatosporales</taxon>
        <taxon>Streptomycetaceae</taxon>
        <taxon>Streptomyces</taxon>
    </lineage>
</organism>
<dbReference type="EMBL" id="CP109535">
    <property type="protein sequence ID" value="WTY94448.1"/>
    <property type="molecule type" value="Genomic_DNA"/>
</dbReference>
<name>A0AAU3GPR8_9ACTN</name>
<gene>
    <name evidence="2" type="ORF">OG626_05845</name>
</gene>
<proteinExistence type="predicted"/>
<feature type="compositionally biased region" description="Low complexity" evidence="1">
    <location>
        <begin position="20"/>
        <end position="32"/>
    </location>
</feature>
<evidence type="ECO:0000313" key="2">
    <source>
        <dbReference type="EMBL" id="WTY94448.1"/>
    </source>
</evidence>
<reference evidence="2" key="1">
    <citation type="submission" date="2022-10" db="EMBL/GenBank/DDBJ databases">
        <title>The complete genomes of actinobacterial strains from the NBC collection.</title>
        <authorList>
            <person name="Joergensen T.S."/>
            <person name="Alvarez Arevalo M."/>
            <person name="Sterndorff E.B."/>
            <person name="Faurdal D."/>
            <person name="Vuksanovic O."/>
            <person name="Mourched A.-S."/>
            <person name="Charusanti P."/>
            <person name="Shaw S."/>
            <person name="Blin K."/>
            <person name="Weber T."/>
        </authorList>
    </citation>
    <scope>NUCLEOTIDE SEQUENCE</scope>
    <source>
        <strain evidence="2">NBC_01401</strain>
    </source>
</reference>
<protein>
    <submittedName>
        <fullName evidence="2">Uncharacterized protein</fullName>
    </submittedName>
</protein>